<evidence type="ECO:0000313" key="1">
    <source>
        <dbReference type="EMBL" id="MPC74388.1"/>
    </source>
</evidence>
<dbReference type="Proteomes" id="UP000324222">
    <property type="component" value="Unassembled WGS sequence"/>
</dbReference>
<gene>
    <name evidence="1" type="ORF">E2C01_068746</name>
</gene>
<dbReference type="AlphaFoldDB" id="A0A5B7I0C8"/>
<accession>A0A5B7I0C8</accession>
<dbReference type="EMBL" id="VSRR010038829">
    <property type="protein sequence ID" value="MPC74388.1"/>
    <property type="molecule type" value="Genomic_DNA"/>
</dbReference>
<sequence length="75" mass="8323">MTSHPVRKKVRKGHRGVCSCTTSSLPCIAVSPRPTSLLNTPASPLLFCRLRKVTNRVILAEVHRRQEYITPVIGS</sequence>
<name>A0A5B7I0C8_PORTR</name>
<evidence type="ECO:0000313" key="2">
    <source>
        <dbReference type="Proteomes" id="UP000324222"/>
    </source>
</evidence>
<protein>
    <submittedName>
        <fullName evidence="1">Uncharacterized protein</fullName>
    </submittedName>
</protein>
<proteinExistence type="predicted"/>
<organism evidence="1 2">
    <name type="scientific">Portunus trituberculatus</name>
    <name type="common">Swimming crab</name>
    <name type="synonym">Neptunus trituberculatus</name>
    <dbReference type="NCBI Taxonomy" id="210409"/>
    <lineage>
        <taxon>Eukaryota</taxon>
        <taxon>Metazoa</taxon>
        <taxon>Ecdysozoa</taxon>
        <taxon>Arthropoda</taxon>
        <taxon>Crustacea</taxon>
        <taxon>Multicrustacea</taxon>
        <taxon>Malacostraca</taxon>
        <taxon>Eumalacostraca</taxon>
        <taxon>Eucarida</taxon>
        <taxon>Decapoda</taxon>
        <taxon>Pleocyemata</taxon>
        <taxon>Brachyura</taxon>
        <taxon>Eubrachyura</taxon>
        <taxon>Portunoidea</taxon>
        <taxon>Portunidae</taxon>
        <taxon>Portuninae</taxon>
        <taxon>Portunus</taxon>
    </lineage>
</organism>
<comment type="caution">
    <text evidence="1">The sequence shown here is derived from an EMBL/GenBank/DDBJ whole genome shotgun (WGS) entry which is preliminary data.</text>
</comment>
<reference evidence="1 2" key="1">
    <citation type="submission" date="2019-05" db="EMBL/GenBank/DDBJ databases">
        <title>Another draft genome of Portunus trituberculatus and its Hox gene families provides insights of decapod evolution.</title>
        <authorList>
            <person name="Jeong J.-H."/>
            <person name="Song I."/>
            <person name="Kim S."/>
            <person name="Choi T."/>
            <person name="Kim D."/>
            <person name="Ryu S."/>
            <person name="Kim W."/>
        </authorList>
    </citation>
    <scope>NUCLEOTIDE SEQUENCE [LARGE SCALE GENOMIC DNA]</scope>
    <source>
        <tissue evidence="1">Muscle</tissue>
    </source>
</reference>
<keyword evidence="2" id="KW-1185">Reference proteome</keyword>